<dbReference type="InterPro" id="IPR013216">
    <property type="entry name" value="Methyltransf_11"/>
</dbReference>
<dbReference type="InterPro" id="IPR050447">
    <property type="entry name" value="Erg6_SMT_methyltransf"/>
</dbReference>
<keyword evidence="1 5" id="KW-0489">Methyltransferase</keyword>
<dbReference type="InterPro" id="IPR029063">
    <property type="entry name" value="SAM-dependent_MTases_sf"/>
</dbReference>
<dbReference type="AlphaFoldDB" id="A0A0F7W0S7"/>
<evidence type="ECO:0000256" key="1">
    <source>
        <dbReference type="ARBA" id="ARBA00022603"/>
    </source>
</evidence>
<evidence type="ECO:0000313" key="5">
    <source>
        <dbReference type="EMBL" id="CQR65595.1"/>
    </source>
</evidence>
<dbReference type="Pfam" id="PF08241">
    <property type="entry name" value="Methyltransf_11"/>
    <property type="match status" value="1"/>
</dbReference>
<dbReference type="PANTHER" id="PTHR44068:SF11">
    <property type="entry name" value="GERANYL DIPHOSPHATE 2-C-METHYLTRANSFERASE"/>
    <property type="match status" value="1"/>
</dbReference>
<keyword evidence="3" id="KW-0949">S-adenosyl-L-methionine</keyword>
<dbReference type="InterPro" id="IPR020803">
    <property type="entry name" value="MeTfrase_dom"/>
</dbReference>
<dbReference type="KEGG" id="sle:sle_61390"/>
<dbReference type="EMBL" id="LN831790">
    <property type="protein sequence ID" value="CQR65595.1"/>
    <property type="molecule type" value="Genomic_DNA"/>
</dbReference>
<organism evidence="5 6">
    <name type="scientific">Streptomyces leeuwenhoekii</name>
    <dbReference type="NCBI Taxonomy" id="1437453"/>
    <lineage>
        <taxon>Bacteria</taxon>
        <taxon>Bacillati</taxon>
        <taxon>Actinomycetota</taxon>
        <taxon>Actinomycetes</taxon>
        <taxon>Kitasatosporales</taxon>
        <taxon>Streptomycetaceae</taxon>
        <taxon>Streptomyces</taxon>
    </lineage>
</organism>
<dbReference type="SMART" id="SM00828">
    <property type="entry name" value="PKS_MT"/>
    <property type="match status" value="1"/>
</dbReference>
<keyword evidence="2 5" id="KW-0808">Transferase</keyword>
<dbReference type="PANTHER" id="PTHR44068">
    <property type="entry name" value="ZGC:194242"/>
    <property type="match status" value="1"/>
</dbReference>
<evidence type="ECO:0000313" key="6">
    <source>
        <dbReference type="Proteomes" id="UP000035016"/>
    </source>
</evidence>
<proteinExistence type="predicted"/>
<dbReference type="RefSeq" id="WP_049976775.1">
    <property type="nucleotide sequence ID" value="NZ_AZSD01000158.1"/>
</dbReference>
<dbReference type="Proteomes" id="UP000035016">
    <property type="component" value="Chromosome Chromosome"/>
</dbReference>
<evidence type="ECO:0000259" key="4">
    <source>
        <dbReference type="SMART" id="SM00828"/>
    </source>
</evidence>
<name>A0A0F7W0S7_STRLW</name>
<reference evidence="5 6" key="1">
    <citation type="submission" date="2015-02" db="EMBL/GenBank/DDBJ databases">
        <authorList>
            <person name="Gomez-Escribano P.J."/>
        </authorList>
    </citation>
    <scope>NUCLEOTIDE SEQUENCE [LARGE SCALE GENOMIC DNA]</scope>
    <source>
        <strain evidence="6">C34 (DSM 42122 / NRRL B-24963)</strain>
    </source>
</reference>
<sequence length="265" mass="28543">MYDELKPFFEALLGTRSALHFGYWDEGSGMSLPEAADRLTDIIAAQAGVSSGSEVLDVGCGHGQPAVHLARSTGALVTGITVSSAQAAAAAEFALSEGLTDQVRIQVADAMRLPFPDESFDAAIALESISHMSDPVAAVTELHRVLRPGARLALADFIRRRPTTAQEHDIWSKFMPVLTQDTRATCSLQSLSELFTEASFHIVEARDITQESAVPSVSWLLSMLRANSVEITQSSKPQYLKLATDGLNAFTDYVGYALLTAEKAR</sequence>
<gene>
    <name evidence="5" type="primary">sle_61390</name>
</gene>
<protein>
    <submittedName>
        <fullName evidence="5">Demethylmenaquinone methyltransferase</fullName>
    </submittedName>
</protein>
<dbReference type="SUPFAM" id="SSF53335">
    <property type="entry name" value="S-adenosyl-L-methionine-dependent methyltransferases"/>
    <property type="match status" value="1"/>
</dbReference>
<evidence type="ECO:0000256" key="2">
    <source>
        <dbReference type="ARBA" id="ARBA00022679"/>
    </source>
</evidence>
<evidence type="ECO:0000256" key="3">
    <source>
        <dbReference type="ARBA" id="ARBA00022691"/>
    </source>
</evidence>
<feature type="domain" description="Polyketide synthase-like methyltransferase" evidence="4">
    <location>
        <begin position="8"/>
        <end position="252"/>
    </location>
</feature>
<accession>A0A0F7W0S7</accession>
<dbReference type="CDD" id="cd02440">
    <property type="entry name" value="AdoMet_MTases"/>
    <property type="match status" value="1"/>
</dbReference>
<dbReference type="GO" id="GO:0008757">
    <property type="term" value="F:S-adenosylmethionine-dependent methyltransferase activity"/>
    <property type="evidence" value="ECO:0007669"/>
    <property type="project" value="InterPro"/>
</dbReference>
<dbReference type="GO" id="GO:0032259">
    <property type="term" value="P:methylation"/>
    <property type="evidence" value="ECO:0007669"/>
    <property type="project" value="UniProtKB-KW"/>
</dbReference>
<dbReference type="Gene3D" id="3.40.50.150">
    <property type="entry name" value="Vaccinia Virus protein VP39"/>
    <property type="match status" value="1"/>
</dbReference>